<reference evidence="1 2" key="1">
    <citation type="submission" date="2023-04" db="EMBL/GenBank/DDBJ databases">
        <authorList>
            <person name="Hsu D."/>
        </authorList>
    </citation>
    <scope>NUCLEOTIDE SEQUENCE [LARGE SCALE GENOMIC DNA]</scope>
    <source>
        <strain evidence="1 2">MK1</strain>
    </source>
</reference>
<proteinExistence type="predicted"/>
<dbReference type="Proteomes" id="UP001329915">
    <property type="component" value="Chromosome"/>
</dbReference>
<sequence>MVQTRVPPYVDQKKLSKKYRLEIAPVIRAWKNGRSDQEISSAMGVDLWKLNQLRNDLQKAHTRYRLQAKKH</sequence>
<dbReference type="EMBL" id="CP121694">
    <property type="protein sequence ID" value="WRO20516.1"/>
    <property type="molecule type" value="Genomic_DNA"/>
</dbReference>
<protein>
    <submittedName>
        <fullName evidence="1">Uncharacterized protein</fullName>
    </submittedName>
</protein>
<dbReference type="AlphaFoldDB" id="A0AAU0UJ37"/>
<gene>
    <name evidence="1" type="ORF">MFMK1_000288</name>
</gene>
<dbReference type="RefSeq" id="WP_366923410.1">
    <property type="nucleotide sequence ID" value="NZ_CP121694.1"/>
</dbReference>
<organism evidence="1 2">
    <name type="scientific">Metallumcola ferriviriculae</name>
    <dbReference type="NCBI Taxonomy" id="3039180"/>
    <lineage>
        <taxon>Bacteria</taxon>
        <taxon>Bacillati</taxon>
        <taxon>Bacillota</taxon>
        <taxon>Clostridia</taxon>
        <taxon>Neomoorellales</taxon>
        <taxon>Desulfitibacteraceae</taxon>
        <taxon>Metallumcola</taxon>
    </lineage>
</organism>
<dbReference type="KEGG" id="dbc:MFMK1_000288"/>
<evidence type="ECO:0000313" key="2">
    <source>
        <dbReference type="Proteomes" id="UP001329915"/>
    </source>
</evidence>
<name>A0AAU0UJ37_9FIRM</name>
<evidence type="ECO:0000313" key="1">
    <source>
        <dbReference type="EMBL" id="WRO20516.1"/>
    </source>
</evidence>
<accession>A0AAU0UJ37</accession>
<keyword evidence="2" id="KW-1185">Reference proteome</keyword>